<accession>A0AAW1TWT9</accession>
<evidence type="ECO:0000313" key="3">
    <source>
        <dbReference type="Proteomes" id="UP001431783"/>
    </source>
</evidence>
<dbReference type="GO" id="GO:0071897">
    <property type="term" value="P:DNA biosynthetic process"/>
    <property type="evidence" value="ECO:0007669"/>
    <property type="project" value="UniProtKB-ARBA"/>
</dbReference>
<keyword evidence="3" id="KW-1185">Reference proteome</keyword>
<feature type="domain" description="Reverse transcriptase" evidence="1">
    <location>
        <begin position="468"/>
        <end position="743"/>
    </location>
</feature>
<dbReference type="Pfam" id="PF00078">
    <property type="entry name" value="RVT_1"/>
    <property type="match status" value="1"/>
</dbReference>
<proteinExistence type="predicted"/>
<dbReference type="Gene3D" id="3.60.10.10">
    <property type="entry name" value="Endonuclease/exonuclease/phosphatase"/>
    <property type="match status" value="1"/>
</dbReference>
<evidence type="ECO:0000259" key="1">
    <source>
        <dbReference type="PROSITE" id="PS50878"/>
    </source>
</evidence>
<dbReference type="InterPro" id="IPR000477">
    <property type="entry name" value="RT_dom"/>
</dbReference>
<dbReference type="InterPro" id="IPR005135">
    <property type="entry name" value="Endo/exonuclease/phosphatase"/>
</dbReference>
<dbReference type="SUPFAM" id="SSF56672">
    <property type="entry name" value="DNA/RNA polymerases"/>
    <property type="match status" value="1"/>
</dbReference>
<dbReference type="CDD" id="cd01650">
    <property type="entry name" value="RT_nLTR_like"/>
    <property type="match status" value="1"/>
</dbReference>
<sequence length="758" mass="89118">MTRILYANINSFDNKKELTRHYIKNNNINCAMFVETKTKTTSNTNYEDWRCICKHGTIQNRNIRGGALVMAEKTIEIGKGNPPHLNNPWNDVLHFTIPYQDDKIHFFLVYIHHSSQLIEENLLIKASQYKYCIILGDFNTNTRKRTQIEKFLRNSDFIKITTPPTFLMQNNPDSTPDLILCTKNIKRNIHNINLNPDLGSDHLAIEFSLNTNIKPTEYSQENKFIFDKCNIKEVNKQMLEMINPETEINSQYISDFNDTLSRIITAQTPVLKKKYYSQTLPPYILKLIRVKKQLYREYRINNDLNLKRKFNELNKDIHKLISSYRSHTYLEACKEIENHRGRTYWKAIKRLSKYTKHNSTEPIQINGKTLTGDKDISNAFAEHFQKILQQPVDGDFDEDHKNMIEQWYQNDFPLIQPETNYENITEDEYYKVLHQGKSTTPGYDNISRKILRKLDPGIHSIIIKIYNFCLNNCYFPDDWRRGIVIAIPKAKTDQSNIENYRPITLLPVLGKNFEKILCERMRGTMGDSIPAYQFGFKTKTSTIHPLVILTSNIQCNRKMRKKTAALFMDIKKAFDTVWHAGLVYKFFHINVPIYMLKLIDQFLSDRRVQVKVKNDISKEFTPAQGLPQGSPLSPLLYNLFCSDIYSHVYEKHNHINKQAYMLQFADDTALVSHDKTTNKCIEQLQELTDNTVEWMKLWRMQPNPTKSELIIFNHKLRNDSPRIKLIDNWIKPSQKCKYLGVQIDNKLQFKNHIKTQKS</sequence>
<dbReference type="EMBL" id="JARQZJ010000009">
    <property type="protein sequence ID" value="KAK9872161.1"/>
    <property type="molecule type" value="Genomic_DNA"/>
</dbReference>
<reference evidence="2 3" key="1">
    <citation type="submission" date="2023-03" db="EMBL/GenBank/DDBJ databases">
        <title>Genome insight into feeding habits of ladybird beetles.</title>
        <authorList>
            <person name="Li H.-S."/>
            <person name="Huang Y.-H."/>
            <person name="Pang H."/>
        </authorList>
    </citation>
    <scope>NUCLEOTIDE SEQUENCE [LARGE SCALE GENOMIC DNA]</scope>
    <source>
        <strain evidence="2">SYSU_2023b</strain>
        <tissue evidence="2">Whole body</tissue>
    </source>
</reference>
<dbReference type="PANTHER" id="PTHR19446">
    <property type="entry name" value="REVERSE TRANSCRIPTASES"/>
    <property type="match status" value="1"/>
</dbReference>
<gene>
    <name evidence="2" type="ORF">WA026_016215</name>
</gene>
<dbReference type="Proteomes" id="UP001431783">
    <property type="component" value="Unassembled WGS sequence"/>
</dbReference>
<dbReference type="InterPro" id="IPR036691">
    <property type="entry name" value="Endo/exonu/phosph_ase_sf"/>
</dbReference>
<organism evidence="2 3">
    <name type="scientific">Henosepilachna vigintioctopunctata</name>
    <dbReference type="NCBI Taxonomy" id="420089"/>
    <lineage>
        <taxon>Eukaryota</taxon>
        <taxon>Metazoa</taxon>
        <taxon>Ecdysozoa</taxon>
        <taxon>Arthropoda</taxon>
        <taxon>Hexapoda</taxon>
        <taxon>Insecta</taxon>
        <taxon>Pterygota</taxon>
        <taxon>Neoptera</taxon>
        <taxon>Endopterygota</taxon>
        <taxon>Coleoptera</taxon>
        <taxon>Polyphaga</taxon>
        <taxon>Cucujiformia</taxon>
        <taxon>Coccinelloidea</taxon>
        <taxon>Coccinellidae</taxon>
        <taxon>Epilachninae</taxon>
        <taxon>Epilachnini</taxon>
        <taxon>Henosepilachna</taxon>
    </lineage>
</organism>
<comment type="caution">
    <text evidence="2">The sequence shown here is derived from an EMBL/GenBank/DDBJ whole genome shotgun (WGS) entry which is preliminary data.</text>
</comment>
<dbReference type="SUPFAM" id="SSF56219">
    <property type="entry name" value="DNase I-like"/>
    <property type="match status" value="1"/>
</dbReference>
<name>A0AAW1TWT9_9CUCU</name>
<evidence type="ECO:0000313" key="2">
    <source>
        <dbReference type="EMBL" id="KAK9872161.1"/>
    </source>
</evidence>
<dbReference type="PROSITE" id="PS50878">
    <property type="entry name" value="RT_POL"/>
    <property type="match status" value="1"/>
</dbReference>
<dbReference type="Pfam" id="PF14529">
    <property type="entry name" value="Exo_endo_phos_2"/>
    <property type="match status" value="1"/>
</dbReference>
<dbReference type="GO" id="GO:0003824">
    <property type="term" value="F:catalytic activity"/>
    <property type="evidence" value="ECO:0007669"/>
    <property type="project" value="InterPro"/>
</dbReference>
<protein>
    <recommendedName>
        <fullName evidence="1">Reverse transcriptase domain-containing protein</fullName>
    </recommendedName>
</protein>
<dbReference type="InterPro" id="IPR043502">
    <property type="entry name" value="DNA/RNA_pol_sf"/>
</dbReference>
<dbReference type="AlphaFoldDB" id="A0AAW1TWT9"/>